<accession>A0AA42C9Z3</accession>
<sequence>MHRTTKISLTGLFLFMVISVFGQSKIIRNQGFYYTIEATGGIGLTMSTDYPHVDIESFSPANMGIRASANWFQNYHLSLGTSVGYMRYRNPDLNTIPGIITVDQSKGMTTLPVMANVKWFTGKPAKSYFFYAEGGYAIRLEKDRENKGFVYEAGIGYRHQLQARKNFILFKLGYNGFKTNEWIWELTPRGREEHINEYQWYHLDRPTINLTIGFYHSTRY</sequence>
<dbReference type="RefSeq" id="WP_282593272.1">
    <property type="nucleotide sequence ID" value="NZ_JAPAAF010000046.1"/>
</dbReference>
<evidence type="ECO:0008006" key="3">
    <source>
        <dbReference type="Google" id="ProtNLM"/>
    </source>
</evidence>
<name>A0AA42C9Z3_9BACT</name>
<reference evidence="1" key="1">
    <citation type="submission" date="2022-10" db="EMBL/GenBank/DDBJ databases">
        <title>Gaoshiqiia sediminis gen. nov., sp. nov., isolated from coastal sediment.</title>
        <authorList>
            <person name="Yu W.X."/>
            <person name="Mu D.S."/>
            <person name="Du J.Z."/>
            <person name="Liang Y.Q."/>
        </authorList>
    </citation>
    <scope>NUCLEOTIDE SEQUENCE</scope>
    <source>
        <strain evidence="1">A06</strain>
    </source>
</reference>
<dbReference type="AlphaFoldDB" id="A0AA42C9Z3"/>
<organism evidence="1 2">
    <name type="scientific">Gaoshiqia sediminis</name>
    <dbReference type="NCBI Taxonomy" id="2986998"/>
    <lineage>
        <taxon>Bacteria</taxon>
        <taxon>Pseudomonadati</taxon>
        <taxon>Bacteroidota</taxon>
        <taxon>Bacteroidia</taxon>
        <taxon>Marinilabiliales</taxon>
        <taxon>Prolixibacteraceae</taxon>
        <taxon>Gaoshiqia</taxon>
    </lineage>
</organism>
<dbReference type="Proteomes" id="UP001163821">
    <property type="component" value="Unassembled WGS sequence"/>
</dbReference>
<evidence type="ECO:0000313" key="2">
    <source>
        <dbReference type="Proteomes" id="UP001163821"/>
    </source>
</evidence>
<evidence type="ECO:0000313" key="1">
    <source>
        <dbReference type="EMBL" id="MCW0484681.1"/>
    </source>
</evidence>
<keyword evidence="2" id="KW-1185">Reference proteome</keyword>
<proteinExistence type="predicted"/>
<comment type="caution">
    <text evidence="1">The sequence shown here is derived from an EMBL/GenBank/DDBJ whole genome shotgun (WGS) entry which is preliminary data.</text>
</comment>
<gene>
    <name evidence="1" type="ORF">N2K84_18245</name>
</gene>
<protein>
    <recommendedName>
        <fullName evidence="3">Outer membrane protein beta-barrel domain-containing protein</fullName>
    </recommendedName>
</protein>
<dbReference type="EMBL" id="JAPAAF010000046">
    <property type="protein sequence ID" value="MCW0484681.1"/>
    <property type="molecule type" value="Genomic_DNA"/>
</dbReference>